<gene>
    <name evidence="1" type="ORF">BLNAU_24509</name>
</gene>
<evidence type="ECO:0000313" key="2">
    <source>
        <dbReference type="Proteomes" id="UP001281761"/>
    </source>
</evidence>
<sequence length="102" mass="11124">MDITSRQRADSLCRPSHTTGELQILLEYEVAQDSLADTSVTVGLFDFSLPTNANLAPHGNAANEWRASASQSKVALLFSRLAQNHCFVHRSSSEAGKHSQLL</sequence>
<comment type="caution">
    <text evidence="1">The sequence shown here is derived from an EMBL/GenBank/DDBJ whole genome shotgun (WGS) entry which is preliminary data.</text>
</comment>
<organism evidence="1 2">
    <name type="scientific">Blattamonas nauphoetae</name>
    <dbReference type="NCBI Taxonomy" id="2049346"/>
    <lineage>
        <taxon>Eukaryota</taxon>
        <taxon>Metamonada</taxon>
        <taxon>Preaxostyla</taxon>
        <taxon>Oxymonadida</taxon>
        <taxon>Blattamonas</taxon>
    </lineage>
</organism>
<keyword evidence="2" id="KW-1185">Reference proteome</keyword>
<proteinExistence type="predicted"/>
<dbReference type="EMBL" id="JARBJD010000650">
    <property type="protein sequence ID" value="KAK2940579.1"/>
    <property type="molecule type" value="Genomic_DNA"/>
</dbReference>
<name>A0ABQ9WM75_9EUKA</name>
<protein>
    <submittedName>
        <fullName evidence="1">Uncharacterized protein</fullName>
    </submittedName>
</protein>
<accession>A0ABQ9WM75</accession>
<evidence type="ECO:0000313" key="1">
    <source>
        <dbReference type="EMBL" id="KAK2940579.1"/>
    </source>
</evidence>
<reference evidence="1 2" key="1">
    <citation type="journal article" date="2022" name="bioRxiv">
        <title>Genomics of Preaxostyla Flagellates Illuminates Evolutionary Transitions and the Path Towards Mitochondrial Loss.</title>
        <authorList>
            <person name="Novak L.V.F."/>
            <person name="Treitli S.C."/>
            <person name="Pyrih J."/>
            <person name="Halakuc P."/>
            <person name="Pipaliya S.V."/>
            <person name="Vacek V."/>
            <person name="Brzon O."/>
            <person name="Soukal P."/>
            <person name="Eme L."/>
            <person name="Dacks J.B."/>
            <person name="Karnkowska A."/>
            <person name="Elias M."/>
            <person name="Hampl V."/>
        </authorList>
    </citation>
    <scope>NUCLEOTIDE SEQUENCE [LARGE SCALE GENOMIC DNA]</scope>
    <source>
        <strain evidence="1">NAU3</strain>
        <tissue evidence="1">Gut</tissue>
    </source>
</reference>
<dbReference type="Proteomes" id="UP001281761">
    <property type="component" value="Unassembled WGS sequence"/>
</dbReference>